<organism evidence="2">
    <name type="scientific">uncultured Nocardioidaceae bacterium</name>
    <dbReference type="NCBI Taxonomy" id="253824"/>
    <lineage>
        <taxon>Bacteria</taxon>
        <taxon>Bacillati</taxon>
        <taxon>Actinomycetota</taxon>
        <taxon>Actinomycetes</taxon>
        <taxon>Propionibacteriales</taxon>
        <taxon>Nocardioidaceae</taxon>
        <taxon>environmental samples</taxon>
    </lineage>
</organism>
<dbReference type="GO" id="GO:0003700">
    <property type="term" value="F:DNA-binding transcription factor activity"/>
    <property type="evidence" value="ECO:0007669"/>
    <property type="project" value="InterPro"/>
</dbReference>
<protein>
    <recommendedName>
        <fullName evidence="1">HTH marR-type domain-containing protein</fullName>
    </recommendedName>
</protein>
<dbReference type="InterPro" id="IPR039422">
    <property type="entry name" value="MarR/SlyA-like"/>
</dbReference>
<evidence type="ECO:0000313" key="2">
    <source>
        <dbReference type="EMBL" id="CAA9309250.1"/>
    </source>
</evidence>
<dbReference type="GO" id="GO:0006950">
    <property type="term" value="P:response to stress"/>
    <property type="evidence" value="ECO:0007669"/>
    <property type="project" value="TreeGrafter"/>
</dbReference>
<name>A0A6J4KQS6_9ACTN</name>
<sequence length="169" mass="18019">MDHTRAGTTDAFEVMALLRALSVETERFVDRFAHHHDLHSTDVNALTVILDATRRGEPVTAGQLGARLNLSSPATSALLDRLGRAGLVTRLRSATDRRKVELHLTPAAAEVGEASLAPLARRVAGVVQALEPSGRDLVARFLVDLAQATAAAREEHRTVAPAAGLDRPA</sequence>
<dbReference type="PROSITE" id="PS50995">
    <property type="entry name" value="HTH_MARR_2"/>
    <property type="match status" value="1"/>
</dbReference>
<dbReference type="EMBL" id="CADCUD010000003">
    <property type="protein sequence ID" value="CAA9309250.1"/>
    <property type="molecule type" value="Genomic_DNA"/>
</dbReference>
<dbReference type="SMART" id="SM00347">
    <property type="entry name" value="HTH_MARR"/>
    <property type="match status" value="1"/>
</dbReference>
<dbReference type="PANTHER" id="PTHR33164">
    <property type="entry name" value="TRANSCRIPTIONAL REGULATOR, MARR FAMILY"/>
    <property type="match status" value="1"/>
</dbReference>
<dbReference type="InterPro" id="IPR036388">
    <property type="entry name" value="WH-like_DNA-bd_sf"/>
</dbReference>
<evidence type="ECO:0000259" key="1">
    <source>
        <dbReference type="PROSITE" id="PS50995"/>
    </source>
</evidence>
<reference evidence="2" key="1">
    <citation type="submission" date="2020-02" db="EMBL/GenBank/DDBJ databases">
        <authorList>
            <person name="Meier V. D."/>
        </authorList>
    </citation>
    <scope>NUCLEOTIDE SEQUENCE</scope>
    <source>
        <strain evidence="2">AVDCRST_MAG46</strain>
    </source>
</reference>
<feature type="domain" description="HTH marR-type" evidence="1">
    <location>
        <begin position="11"/>
        <end position="147"/>
    </location>
</feature>
<dbReference type="InterPro" id="IPR036390">
    <property type="entry name" value="WH_DNA-bd_sf"/>
</dbReference>
<dbReference type="Pfam" id="PF12802">
    <property type="entry name" value="MarR_2"/>
    <property type="match status" value="1"/>
</dbReference>
<dbReference type="Gene3D" id="1.10.10.10">
    <property type="entry name" value="Winged helix-like DNA-binding domain superfamily/Winged helix DNA-binding domain"/>
    <property type="match status" value="1"/>
</dbReference>
<dbReference type="SUPFAM" id="SSF46785">
    <property type="entry name" value="Winged helix' DNA-binding domain"/>
    <property type="match status" value="1"/>
</dbReference>
<dbReference type="AlphaFoldDB" id="A0A6J4KQS6"/>
<gene>
    <name evidence="2" type="ORF">AVDCRST_MAG46-34</name>
</gene>
<dbReference type="InterPro" id="IPR000835">
    <property type="entry name" value="HTH_MarR-typ"/>
</dbReference>
<proteinExistence type="predicted"/>
<accession>A0A6J4KQS6</accession>
<dbReference type="PANTHER" id="PTHR33164:SF106">
    <property type="entry name" value="TRANSCRIPTIONAL REGULATORY PROTEIN"/>
    <property type="match status" value="1"/>
</dbReference>